<proteinExistence type="predicted"/>
<gene>
    <name evidence="1" type="ORF">S01H4_05209</name>
</gene>
<sequence length="166" mass="17664">MILNFEEKKPMVSEEAFIAKNATVIGEVIIGKCSSIWYNVVLRGDIAPISIGNNTSVQDGSIVHCDVGVPTIIGNNVTIGHNVMLHACKIGDSSLIGIGAIVLDGAEVGEGAIIGAGAIVTPRTKIPPFTMALGVPAKVVRSLNEEEIENLKKHALDYVELMKRYK</sequence>
<dbReference type="PANTHER" id="PTHR13061:SF29">
    <property type="entry name" value="GAMMA CARBONIC ANHYDRASE-LIKE 1, MITOCHONDRIAL-RELATED"/>
    <property type="match status" value="1"/>
</dbReference>
<comment type="caution">
    <text evidence="1">The sequence shown here is derived from an EMBL/GenBank/DDBJ whole genome shotgun (WGS) entry which is preliminary data.</text>
</comment>
<dbReference type="SUPFAM" id="SSF51161">
    <property type="entry name" value="Trimeric LpxA-like enzymes"/>
    <property type="match status" value="1"/>
</dbReference>
<dbReference type="CDD" id="cd04645">
    <property type="entry name" value="LbH_gamma_CA_like"/>
    <property type="match status" value="1"/>
</dbReference>
<accession>X1BCR6</accession>
<evidence type="ECO:0000313" key="1">
    <source>
        <dbReference type="EMBL" id="GAG69781.1"/>
    </source>
</evidence>
<organism evidence="1">
    <name type="scientific">marine sediment metagenome</name>
    <dbReference type="NCBI Taxonomy" id="412755"/>
    <lineage>
        <taxon>unclassified sequences</taxon>
        <taxon>metagenomes</taxon>
        <taxon>ecological metagenomes</taxon>
    </lineage>
</organism>
<dbReference type="InterPro" id="IPR050484">
    <property type="entry name" value="Transf_Hexapept/Carb_Anhydrase"/>
</dbReference>
<dbReference type="InterPro" id="IPR047324">
    <property type="entry name" value="LbH_gamma_CA-like"/>
</dbReference>
<dbReference type="InterPro" id="IPR001451">
    <property type="entry name" value="Hexapep"/>
</dbReference>
<dbReference type="EMBL" id="BART01001487">
    <property type="protein sequence ID" value="GAG69781.1"/>
    <property type="molecule type" value="Genomic_DNA"/>
</dbReference>
<dbReference type="InterPro" id="IPR011004">
    <property type="entry name" value="Trimer_LpxA-like_sf"/>
</dbReference>
<dbReference type="PANTHER" id="PTHR13061">
    <property type="entry name" value="DYNACTIN SUBUNIT P25"/>
    <property type="match status" value="1"/>
</dbReference>
<name>X1BCR6_9ZZZZ</name>
<dbReference type="Gene3D" id="2.160.10.10">
    <property type="entry name" value="Hexapeptide repeat proteins"/>
    <property type="match status" value="1"/>
</dbReference>
<reference evidence="1" key="1">
    <citation type="journal article" date="2014" name="Front. Microbiol.">
        <title>High frequency of phylogenetically diverse reductive dehalogenase-homologous genes in deep subseafloor sedimentary metagenomes.</title>
        <authorList>
            <person name="Kawai M."/>
            <person name="Futagami T."/>
            <person name="Toyoda A."/>
            <person name="Takaki Y."/>
            <person name="Nishi S."/>
            <person name="Hori S."/>
            <person name="Arai W."/>
            <person name="Tsubouchi T."/>
            <person name="Morono Y."/>
            <person name="Uchiyama I."/>
            <person name="Ito T."/>
            <person name="Fujiyama A."/>
            <person name="Inagaki F."/>
            <person name="Takami H."/>
        </authorList>
    </citation>
    <scope>NUCLEOTIDE SEQUENCE</scope>
    <source>
        <strain evidence="1">Expedition CK06-06</strain>
    </source>
</reference>
<evidence type="ECO:0008006" key="2">
    <source>
        <dbReference type="Google" id="ProtNLM"/>
    </source>
</evidence>
<dbReference type="Pfam" id="PF00132">
    <property type="entry name" value="Hexapep"/>
    <property type="match status" value="1"/>
</dbReference>
<protein>
    <recommendedName>
        <fullName evidence="2">Acetyltransferase</fullName>
    </recommendedName>
</protein>
<dbReference type="AlphaFoldDB" id="X1BCR6"/>